<evidence type="ECO:0000256" key="3">
    <source>
        <dbReference type="ARBA" id="ARBA00022723"/>
    </source>
</evidence>
<comment type="catalytic activity">
    <reaction evidence="8 9 10">
        <text>2-[(2R,5Z)-2-carboxy-4-methylthiazol-5(2H)-ylidene]ethyl phosphate + 4-amino-2-methyl-5-(diphosphooxymethyl)pyrimidine + 2 H(+) = thiamine phosphate + CO2 + diphosphate</text>
        <dbReference type="Rhea" id="RHEA:47844"/>
        <dbReference type="ChEBI" id="CHEBI:15378"/>
        <dbReference type="ChEBI" id="CHEBI:16526"/>
        <dbReference type="ChEBI" id="CHEBI:33019"/>
        <dbReference type="ChEBI" id="CHEBI:37575"/>
        <dbReference type="ChEBI" id="CHEBI:57841"/>
        <dbReference type="ChEBI" id="CHEBI:62899"/>
        <dbReference type="EC" id="2.5.1.3"/>
    </reaction>
</comment>
<sequence>MFNKEMLRVYFIAGTSDVPDGQLENVLKSALEAGITMYQFREKGPHALTGDDKEALAIRLFSLCKAYNVPFIVNDDVSLAKKIDADGIHLGQDDEKIENIIEDFKGKIIGLSVGNFEEYDQSDLTHVDYIGVGPVYETSSKSDAKKPGGIELIRKMRLYDEDIPIVAIGGITSTNCEMIIGSGADGISTISSIARSKNIPQVVTDYLQYYK</sequence>
<evidence type="ECO:0000256" key="5">
    <source>
        <dbReference type="ARBA" id="ARBA00022977"/>
    </source>
</evidence>
<feature type="binding site" evidence="9">
    <location>
        <position position="141"/>
    </location>
    <ligand>
        <name>4-amino-2-methyl-5-(diphosphooxymethyl)pyrimidine</name>
        <dbReference type="ChEBI" id="CHEBI:57841"/>
    </ligand>
</feature>
<feature type="domain" description="Thiamine phosphate synthase/TenI" evidence="12">
    <location>
        <begin position="9"/>
        <end position="193"/>
    </location>
</feature>
<evidence type="ECO:0000256" key="4">
    <source>
        <dbReference type="ARBA" id="ARBA00022842"/>
    </source>
</evidence>
<dbReference type="GO" id="GO:0004789">
    <property type="term" value="F:thiamine-phosphate diphosphorylase activity"/>
    <property type="evidence" value="ECO:0007669"/>
    <property type="project" value="UniProtKB-EC"/>
</dbReference>
<evidence type="ECO:0000313" key="13">
    <source>
        <dbReference type="EMBL" id="UOB20282.1"/>
    </source>
</evidence>
<comment type="similarity">
    <text evidence="9 10">Belongs to the thiamine-phosphate synthase family.</text>
</comment>
<evidence type="ECO:0000256" key="11">
    <source>
        <dbReference type="RuleBase" id="RU004253"/>
    </source>
</evidence>
<dbReference type="HAMAP" id="MF_00097">
    <property type="entry name" value="TMP_synthase"/>
    <property type="match status" value="1"/>
</dbReference>
<feature type="binding site" evidence="9">
    <location>
        <begin position="39"/>
        <end position="43"/>
    </location>
    <ligand>
        <name>4-amino-2-methyl-5-(diphosphooxymethyl)pyrimidine</name>
        <dbReference type="ChEBI" id="CHEBI:57841"/>
    </ligand>
</feature>
<keyword evidence="4 9" id="KW-0460">Magnesium</keyword>
<dbReference type="InterPro" id="IPR013785">
    <property type="entry name" value="Aldolase_TIM"/>
</dbReference>
<evidence type="ECO:0000256" key="1">
    <source>
        <dbReference type="ARBA" id="ARBA00005165"/>
    </source>
</evidence>
<comment type="function">
    <text evidence="9">Condenses 4-methyl-5-(beta-hydroxyethyl)thiazole monophosphate (THZ-P) and 2-methyl-4-amino-5-hydroxymethyl pyrimidine pyrophosphate (HMP-PP) to form thiamine monophosphate (TMP).</text>
</comment>
<dbReference type="Pfam" id="PF02581">
    <property type="entry name" value="TMP-TENI"/>
    <property type="match status" value="1"/>
</dbReference>
<evidence type="ECO:0000256" key="9">
    <source>
        <dbReference type="HAMAP-Rule" id="MF_00097"/>
    </source>
</evidence>
<dbReference type="CDD" id="cd00564">
    <property type="entry name" value="TMP_TenI"/>
    <property type="match status" value="1"/>
</dbReference>
<reference evidence="13" key="2">
    <citation type="submission" date="2022-04" db="EMBL/GenBank/DDBJ databases">
        <title>Antimicrobial genetic elements in methicillin-resistant Macrococcus armenti.</title>
        <authorList>
            <person name="Keller J.E."/>
            <person name="Schwendener S."/>
            <person name="Pantucek R."/>
            <person name="Perreten V."/>
        </authorList>
    </citation>
    <scope>NUCLEOTIDE SEQUENCE</scope>
    <source>
        <strain evidence="13">CCM 2609</strain>
    </source>
</reference>
<feature type="binding site" evidence="9">
    <location>
        <begin position="138"/>
        <end position="140"/>
    </location>
    <ligand>
        <name>2-[(2R,5Z)-2-carboxy-4-methylthiazol-5(2H)-ylidene]ethyl phosphate</name>
        <dbReference type="ChEBI" id="CHEBI:62899"/>
    </ligand>
</feature>
<dbReference type="RefSeq" id="WP_243365663.1">
    <property type="nucleotide sequence ID" value="NZ_CP094348.1"/>
</dbReference>
<name>A0ABY3ZTP8_9STAP</name>
<dbReference type="EMBL" id="CP094348">
    <property type="protein sequence ID" value="UOB20282.1"/>
    <property type="molecule type" value="Genomic_DNA"/>
</dbReference>
<accession>A0ABY3ZTP8</accession>
<proteinExistence type="inferred from homology"/>
<comment type="cofactor">
    <cofactor evidence="9">
        <name>Mg(2+)</name>
        <dbReference type="ChEBI" id="CHEBI:18420"/>
    </cofactor>
    <text evidence="9">Binds 1 Mg(2+) ion per subunit.</text>
</comment>
<dbReference type="InterPro" id="IPR034291">
    <property type="entry name" value="TMP_synthase"/>
</dbReference>
<gene>
    <name evidence="9 13" type="primary">thiE</name>
    <name evidence="13" type="ORF">MRZ06_09845</name>
</gene>
<dbReference type="InterPro" id="IPR022998">
    <property type="entry name" value="ThiamineP_synth_TenI"/>
</dbReference>
<feature type="binding site" evidence="9">
    <location>
        <position position="112"/>
    </location>
    <ligand>
        <name>4-amino-2-methyl-5-(diphosphooxymethyl)pyrimidine</name>
        <dbReference type="ChEBI" id="CHEBI:57841"/>
    </ligand>
</feature>
<feature type="binding site" evidence="9">
    <location>
        <position position="94"/>
    </location>
    <ligand>
        <name>Mg(2+)</name>
        <dbReference type="ChEBI" id="CHEBI:18420"/>
    </ligand>
</feature>
<dbReference type="InterPro" id="IPR036206">
    <property type="entry name" value="ThiamineP_synth_sf"/>
</dbReference>
<evidence type="ECO:0000313" key="14">
    <source>
        <dbReference type="Proteomes" id="UP000830343"/>
    </source>
</evidence>
<keyword evidence="2 9" id="KW-0808">Transferase</keyword>
<keyword evidence="5 9" id="KW-0784">Thiamine biosynthesis</keyword>
<dbReference type="EC" id="2.5.1.3" evidence="9"/>
<dbReference type="NCBIfam" id="TIGR00693">
    <property type="entry name" value="thiE"/>
    <property type="match status" value="1"/>
</dbReference>
<dbReference type="Gene3D" id="3.20.20.70">
    <property type="entry name" value="Aldolase class I"/>
    <property type="match status" value="1"/>
</dbReference>
<evidence type="ECO:0000256" key="2">
    <source>
        <dbReference type="ARBA" id="ARBA00022679"/>
    </source>
</evidence>
<evidence type="ECO:0000256" key="8">
    <source>
        <dbReference type="ARBA" id="ARBA00047883"/>
    </source>
</evidence>
<comment type="catalytic activity">
    <reaction evidence="6 9 10">
        <text>4-methyl-5-(2-phosphooxyethyl)-thiazole + 4-amino-2-methyl-5-(diphosphooxymethyl)pyrimidine + H(+) = thiamine phosphate + diphosphate</text>
        <dbReference type="Rhea" id="RHEA:22328"/>
        <dbReference type="ChEBI" id="CHEBI:15378"/>
        <dbReference type="ChEBI" id="CHEBI:33019"/>
        <dbReference type="ChEBI" id="CHEBI:37575"/>
        <dbReference type="ChEBI" id="CHEBI:57841"/>
        <dbReference type="ChEBI" id="CHEBI:58296"/>
        <dbReference type="EC" id="2.5.1.3"/>
    </reaction>
</comment>
<evidence type="ECO:0000256" key="10">
    <source>
        <dbReference type="RuleBase" id="RU003826"/>
    </source>
</evidence>
<dbReference type="SUPFAM" id="SSF51391">
    <property type="entry name" value="Thiamin phosphate synthase"/>
    <property type="match status" value="1"/>
</dbReference>
<dbReference type="PANTHER" id="PTHR20857:SF15">
    <property type="entry name" value="THIAMINE-PHOSPHATE SYNTHASE"/>
    <property type="match status" value="1"/>
</dbReference>
<evidence type="ECO:0000259" key="12">
    <source>
        <dbReference type="Pfam" id="PF02581"/>
    </source>
</evidence>
<evidence type="ECO:0000256" key="7">
    <source>
        <dbReference type="ARBA" id="ARBA00047851"/>
    </source>
</evidence>
<comment type="catalytic activity">
    <reaction evidence="7 9 10">
        <text>2-(2-carboxy-4-methylthiazol-5-yl)ethyl phosphate + 4-amino-2-methyl-5-(diphosphooxymethyl)pyrimidine + 2 H(+) = thiamine phosphate + CO2 + diphosphate</text>
        <dbReference type="Rhea" id="RHEA:47848"/>
        <dbReference type="ChEBI" id="CHEBI:15378"/>
        <dbReference type="ChEBI" id="CHEBI:16526"/>
        <dbReference type="ChEBI" id="CHEBI:33019"/>
        <dbReference type="ChEBI" id="CHEBI:37575"/>
        <dbReference type="ChEBI" id="CHEBI:57841"/>
        <dbReference type="ChEBI" id="CHEBI:62890"/>
        <dbReference type="EC" id="2.5.1.3"/>
    </reaction>
</comment>
<feature type="binding site" evidence="9">
    <location>
        <begin position="190"/>
        <end position="191"/>
    </location>
    <ligand>
        <name>2-[(2R,5Z)-2-carboxy-4-methylthiazol-5(2H)-ylidene]ethyl phosphate</name>
        <dbReference type="ChEBI" id="CHEBI:62899"/>
    </ligand>
</feature>
<organism evidence="13 14">
    <name type="scientific">Macrococcus armenti</name>
    <dbReference type="NCBI Taxonomy" id="2875764"/>
    <lineage>
        <taxon>Bacteria</taxon>
        <taxon>Bacillati</taxon>
        <taxon>Bacillota</taxon>
        <taxon>Bacilli</taxon>
        <taxon>Bacillales</taxon>
        <taxon>Staphylococcaceae</taxon>
        <taxon>Macrococcus</taxon>
    </lineage>
</organism>
<feature type="binding site" evidence="9">
    <location>
        <position position="74"/>
    </location>
    <ligand>
        <name>4-amino-2-methyl-5-(diphosphooxymethyl)pyrimidine</name>
        <dbReference type="ChEBI" id="CHEBI:57841"/>
    </ligand>
</feature>
<keyword evidence="3 9" id="KW-0479">Metal-binding</keyword>
<keyword evidence="14" id="KW-1185">Reference proteome</keyword>
<evidence type="ECO:0000256" key="6">
    <source>
        <dbReference type="ARBA" id="ARBA00047334"/>
    </source>
</evidence>
<dbReference type="PANTHER" id="PTHR20857">
    <property type="entry name" value="THIAMINE-PHOSPHATE PYROPHOSPHORYLASE"/>
    <property type="match status" value="1"/>
</dbReference>
<comment type="pathway">
    <text evidence="1 9 11">Cofactor biosynthesis; thiamine diphosphate biosynthesis; thiamine phosphate from 4-amino-2-methyl-5-diphosphomethylpyrimidine and 4-methyl-5-(2-phosphoethyl)-thiazole: step 1/1.</text>
</comment>
<protein>
    <recommendedName>
        <fullName evidence="9">Thiamine-phosphate synthase</fullName>
        <shortName evidence="9">TP synthase</shortName>
        <shortName evidence="9">TPS</shortName>
        <ecNumber evidence="9">2.5.1.3</ecNumber>
    </recommendedName>
    <alternativeName>
        <fullName evidence="9">Thiamine-phosphate pyrophosphorylase</fullName>
        <shortName evidence="9">TMP pyrophosphorylase</shortName>
        <shortName evidence="9">TMP-PPase</shortName>
    </alternativeName>
</protein>
<feature type="binding site" evidence="9">
    <location>
        <position position="170"/>
    </location>
    <ligand>
        <name>2-[(2R,5Z)-2-carboxy-4-methylthiazol-5(2H)-ylidene]ethyl phosphate</name>
        <dbReference type="ChEBI" id="CHEBI:62899"/>
    </ligand>
</feature>
<reference evidence="13" key="1">
    <citation type="submission" date="2022-03" db="EMBL/GenBank/DDBJ databases">
        <authorList>
            <person name="Vrbovska V."/>
            <person name="Kovarovic V."/>
            <person name="Botka T."/>
            <person name="Pantucek R."/>
        </authorList>
    </citation>
    <scope>NUCLEOTIDE SEQUENCE</scope>
    <source>
        <strain evidence="13">CCM 2609</strain>
    </source>
</reference>
<dbReference type="Proteomes" id="UP000830343">
    <property type="component" value="Chromosome"/>
</dbReference>
<feature type="binding site" evidence="9">
    <location>
        <position position="75"/>
    </location>
    <ligand>
        <name>Mg(2+)</name>
        <dbReference type="ChEBI" id="CHEBI:18420"/>
    </ligand>
</feature>